<evidence type="ECO:0000256" key="1">
    <source>
        <dbReference type="SAM" id="SignalP"/>
    </source>
</evidence>
<accession>A0A7V8FW06</accession>
<dbReference type="Proteomes" id="UP000462435">
    <property type="component" value="Unassembled WGS sequence"/>
</dbReference>
<protein>
    <submittedName>
        <fullName evidence="2">Uncharacterized protein</fullName>
    </submittedName>
</protein>
<reference evidence="3" key="1">
    <citation type="journal article" date="2020" name="MBio">
        <title>Horizontal gene transfer to a defensive symbiont with a reduced genome amongst a multipartite beetle microbiome.</title>
        <authorList>
            <person name="Waterworth S.C."/>
            <person name="Florez L.V."/>
            <person name="Rees E.R."/>
            <person name="Hertweck C."/>
            <person name="Kaltenpoth M."/>
            <person name="Kwan J.C."/>
        </authorList>
    </citation>
    <scope>NUCLEOTIDE SEQUENCE [LARGE SCALE GENOMIC DNA]</scope>
</reference>
<evidence type="ECO:0000313" key="2">
    <source>
        <dbReference type="EMBL" id="KAF1042862.1"/>
    </source>
</evidence>
<keyword evidence="1" id="KW-0732">Signal</keyword>
<dbReference type="AlphaFoldDB" id="A0A7V8FW06"/>
<sequence>MMKKYLIAALLPVPVAALANDDAIDETWNLKGQATYVWQR</sequence>
<organism evidence="2 3">
    <name type="scientific">Herbaspirillum frisingense</name>
    <dbReference type="NCBI Taxonomy" id="92645"/>
    <lineage>
        <taxon>Bacteria</taxon>
        <taxon>Pseudomonadati</taxon>
        <taxon>Pseudomonadota</taxon>
        <taxon>Betaproteobacteria</taxon>
        <taxon>Burkholderiales</taxon>
        <taxon>Oxalobacteraceae</taxon>
        <taxon>Herbaspirillum</taxon>
    </lineage>
</organism>
<gene>
    <name evidence="2" type="ORF">GAK35_02483</name>
</gene>
<comment type="caution">
    <text evidence="2">The sequence shown here is derived from an EMBL/GenBank/DDBJ whole genome shotgun (WGS) entry which is preliminary data.</text>
</comment>
<name>A0A7V8FW06_9BURK</name>
<dbReference type="EMBL" id="WNDX01000072">
    <property type="protein sequence ID" value="KAF1042862.1"/>
    <property type="molecule type" value="Genomic_DNA"/>
</dbReference>
<proteinExistence type="predicted"/>
<feature type="signal peptide" evidence="1">
    <location>
        <begin position="1"/>
        <end position="19"/>
    </location>
</feature>
<evidence type="ECO:0000313" key="3">
    <source>
        <dbReference type="Proteomes" id="UP000462435"/>
    </source>
</evidence>
<feature type="chain" id="PRO_5031116485" evidence="1">
    <location>
        <begin position="20"/>
        <end position="40"/>
    </location>
</feature>